<evidence type="ECO:0000256" key="3">
    <source>
        <dbReference type="ARBA" id="ARBA00022691"/>
    </source>
</evidence>
<keyword evidence="3" id="KW-0949">S-adenosyl-L-methionine</keyword>
<evidence type="ECO:0000313" key="8">
    <source>
        <dbReference type="EMBL" id="MCY9606349.1"/>
    </source>
</evidence>
<dbReference type="Proteomes" id="UP001209276">
    <property type="component" value="Unassembled WGS sequence"/>
</dbReference>
<dbReference type="CDD" id="cd01335">
    <property type="entry name" value="Radical_SAM"/>
    <property type="match status" value="1"/>
</dbReference>
<dbReference type="PANTHER" id="PTHR43787:SF3">
    <property type="entry name" value="ARYLSULFATASE REGULATORY PROTEIN"/>
    <property type="match status" value="1"/>
</dbReference>
<protein>
    <submittedName>
        <fullName evidence="8">SPASM domain-containing protein</fullName>
    </submittedName>
</protein>
<dbReference type="Pfam" id="PF04055">
    <property type="entry name" value="Radical_SAM"/>
    <property type="match status" value="1"/>
</dbReference>
<keyword evidence="5" id="KW-0408">Iron</keyword>
<keyword evidence="6" id="KW-0411">Iron-sulfur</keyword>
<evidence type="ECO:0000256" key="1">
    <source>
        <dbReference type="ARBA" id="ARBA00001966"/>
    </source>
</evidence>
<evidence type="ECO:0000259" key="7">
    <source>
        <dbReference type="Pfam" id="PF04055"/>
    </source>
</evidence>
<gene>
    <name evidence="8" type="ORF">M5W83_04140</name>
</gene>
<accession>A0ABT4FQM9</accession>
<dbReference type="NCBIfam" id="TIGR04085">
    <property type="entry name" value="rSAM_more_4Fe4S"/>
    <property type="match status" value="1"/>
</dbReference>
<dbReference type="Gene3D" id="3.20.20.70">
    <property type="entry name" value="Aldolase class I"/>
    <property type="match status" value="1"/>
</dbReference>
<keyword evidence="2" id="KW-0004">4Fe-4S</keyword>
<evidence type="ECO:0000256" key="2">
    <source>
        <dbReference type="ARBA" id="ARBA00022485"/>
    </source>
</evidence>
<feature type="domain" description="Radical SAM core" evidence="7">
    <location>
        <begin position="116"/>
        <end position="241"/>
    </location>
</feature>
<reference evidence="8 9" key="1">
    <citation type="submission" date="2022-05" db="EMBL/GenBank/DDBJ databases">
        <title>Genome Sequencing of Bee-Associated Microbes.</title>
        <authorList>
            <person name="Dunlap C."/>
        </authorList>
    </citation>
    <scope>NUCLEOTIDE SEQUENCE [LARGE SCALE GENOMIC DNA]</scope>
    <source>
        <strain evidence="8 9">NRRL B-14613</strain>
    </source>
</reference>
<dbReference type="PANTHER" id="PTHR43787">
    <property type="entry name" value="FEMO COFACTOR BIOSYNTHESIS PROTEIN NIFB-RELATED"/>
    <property type="match status" value="1"/>
</dbReference>
<evidence type="ECO:0000313" key="9">
    <source>
        <dbReference type="Proteomes" id="UP001209276"/>
    </source>
</evidence>
<evidence type="ECO:0000256" key="4">
    <source>
        <dbReference type="ARBA" id="ARBA00022723"/>
    </source>
</evidence>
<dbReference type="SFLD" id="SFLDS00029">
    <property type="entry name" value="Radical_SAM"/>
    <property type="match status" value="1"/>
</dbReference>
<dbReference type="RefSeq" id="WP_244194435.1">
    <property type="nucleotide sequence ID" value="NZ_CABMNB010000047.1"/>
</dbReference>
<dbReference type="InterPro" id="IPR058240">
    <property type="entry name" value="rSAM_sf"/>
</dbReference>
<dbReference type="SFLD" id="SFLDG01067">
    <property type="entry name" value="SPASM/twitch_domain_containing"/>
    <property type="match status" value="1"/>
</dbReference>
<evidence type="ECO:0000256" key="6">
    <source>
        <dbReference type="ARBA" id="ARBA00023014"/>
    </source>
</evidence>
<keyword evidence="4" id="KW-0479">Metal-binding</keyword>
<comment type="caution">
    <text evidence="8">The sequence shown here is derived from an EMBL/GenBank/DDBJ whole genome shotgun (WGS) entry which is preliminary data.</text>
</comment>
<keyword evidence="9" id="KW-1185">Reference proteome</keyword>
<proteinExistence type="predicted"/>
<name>A0ABT4FQM9_PANTH</name>
<dbReference type="InterPro" id="IPR013785">
    <property type="entry name" value="Aldolase_TIM"/>
</dbReference>
<dbReference type="InterPro" id="IPR007197">
    <property type="entry name" value="rSAM"/>
</dbReference>
<dbReference type="InterPro" id="IPR023885">
    <property type="entry name" value="4Fe4S-binding_SPASM_dom"/>
</dbReference>
<dbReference type="EMBL" id="JAMDMM010000010">
    <property type="protein sequence ID" value="MCY9606349.1"/>
    <property type="molecule type" value="Genomic_DNA"/>
</dbReference>
<dbReference type="SUPFAM" id="SSF102114">
    <property type="entry name" value="Radical SAM enzymes"/>
    <property type="match status" value="1"/>
</dbReference>
<sequence>MLILVITDEIAVAQNILKPSRFNVMSQDGDRLRLYNSYRGKIAVFDGDQAERVKSVLRSKSVELLHNDRNSEIITFLFQKGFLVRESVDEFQMATAQKYNLLSFNRTLELILMPNEDCNFRCVYCYEDFVKSEMKESVQKGVLKYLEKTLPRYNSLVINWFGGEPLKSFNIIKKMSPQIIEICKKNNVHYRAGMTTNGYLLDKDKFEQLMEYEVRSFQITLDGTAETHDRYRVGTLGEKTFDTILSNLIQMKHSPEKFHVTIRSNINDEVATTMNQYISMIGELFVEDSRFTLHFSSIENLKREQTSDIHLCDKKELYTFYDKAKEEGFNFDYYKQYLQPGGSECYASNPSSLVIGSDGMIYKCTVAFNNPYNHVGDILENGDVVIDQEKWSLWTTGGVNEDPACTKCFFRPSCQGNACPLKRIESGITPCPPIKKNVKKYMKLVNGDYSVHASTCESKVKA</sequence>
<organism evidence="8 9">
    <name type="scientific">Paenibacillus thiaminolyticus</name>
    <name type="common">Bacillus thiaminolyticus</name>
    <dbReference type="NCBI Taxonomy" id="49283"/>
    <lineage>
        <taxon>Bacteria</taxon>
        <taxon>Bacillati</taxon>
        <taxon>Bacillota</taxon>
        <taxon>Bacilli</taxon>
        <taxon>Bacillales</taxon>
        <taxon>Paenibacillaceae</taxon>
        <taxon>Paenibacillus</taxon>
    </lineage>
</organism>
<evidence type="ECO:0000256" key="5">
    <source>
        <dbReference type="ARBA" id="ARBA00023004"/>
    </source>
</evidence>
<comment type="cofactor">
    <cofactor evidence="1">
        <name>[4Fe-4S] cluster</name>
        <dbReference type="ChEBI" id="CHEBI:49883"/>
    </cofactor>
</comment>